<accession>A0ABN1F5X7</accession>
<dbReference type="InterPro" id="IPR036390">
    <property type="entry name" value="WH_DNA-bd_sf"/>
</dbReference>
<evidence type="ECO:0000313" key="2">
    <source>
        <dbReference type="EMBL" id="GAA0583207.1"/>
    </source>
</evidence>
<dbReference type="EMBL" id="BAAADD010000010">
    <property type="protein sequence ID" value="GAA0583207.1"/>
    <property type="molecule type" value="Genomic_DNA"/>
</dbReference>
<name>A0ABN1F5X7_9PROT</name>
<protein>
    <submittedName>
        <fullName evidence="2">PadR family transcriptional regulator</fullName>
    </submittedName>
</protein>
<dbReference type="Pfam" id="PF03551">
    <property type="entry name" value="PadR"/>
    <property type="match status" value="1"/>
</dbReference>
<evidence type="ECO:0000259" key="1">
    <source>
        <dbReference type="Pfam" id="PF03551"/>
    </source>
</evidence>
<gene>
    <name evidence="2" type="ORF">GCM10008942_35140</name>
</gene>
<dbReference type="InterPro" id="IPR036388">
    <property type="entry name" value="WH-like_DNA-bd_sf"/>
</dbReference>
<dbReference type="RefSeq" id="WP_166937164.1">
    <property type="nucleotide sequence ID" value="NZ_BAAADD010000010.1"/>
</dbReference>
<organism evidence="2 3">
    <name type="scientific">Rhizomicrobium electricum</name>
    <dbReference type="NCBI Taxonomy" id="480070"/>
    <lineage>
        <taxon>Bacteria</taxon>
        <taxon>Pseudomonadati</taxon>
        <taxon>Pseudomonadota</taxon>
        <taxon>Alphaproteobacteria</taxon>
        <taxon>Micropepsales</taxon>
        <taxon>Micropepsaceae</taxon>
        <taxon>Rhizomicrobium</taxon>
    </lineage>
</organism>
<dbReference type="PANTHER" id="PTHR43252:SF6">
    <property type="entry name" value="NEGATIVE TRANSCRIPTION REGULATOR PADR"/>
    <property type="match status" value="1"/>
</dbReference>
<dbReference type="InterPro" id="IPR005149">
    <property type="entry name" value="Tscrpt_reg_PadR_N"/>
</dbReference>
<dbReference type="Gene3D" id="1.10.10.10">
    <property type="entry name" value="Winged helix-like DNA-binding domain superfamily/Winged helix DNA-binding domain"/>
    <property type="match status" value="1"/>
</dbReference>
<comment type="caution">
    <text evidence="2">The sequence shown here is derived from an EMBL/GenBank/DDBJ whole genome shotgun (WGS) entry which is preliminary data.</text>
</comment>
<evidence type="ECO:0000313" key="3">
    <source>
        <dbReference type="Proteomes" id="UP001499951"/>
    </source>
</evidence>
<dbReference type="Proteomes" id="UP001499951">
    <property type="component" value="Unassembled WGS sequence"/>
</dbReference>
<keyword evidence="3" id="KW-1185">Reference proteome</keyword>
<sequence>MDVRTICLGILTRGDATGYEIKKLFEDGRFSYFVEASFGSIYPALSRLTEDGLVSVREEAGGRRPDRKVYSITEKGKSTFVAGLNGPMPDDRFRSPFLFAMMFSNFLDQTRIAAMIDGYIADTEAKLAQITCECGRPCNAQEAFICGYGRTAYSAVLGFLKERRKEFKTDAAIAAAE</sequence>
<feature type="domain" description="Transcription regulator PadR N-terminal" evidence="1">
    <location>
        <begin position="8"/>
        <end position="79"/>
    </location>
</feature>
<dbReference type="SUPFAM" id="SSF46785">
    <property type="entry name" value="Winged helix' DNA-binding domain"/>
    <property type="match status" value="1"/>
</dbReference>
<dbReference type="Gene3D" id="6.10.140.1570">
    <property type="match status" value="1"/>
</dbReference>
<dbReference type="PANTHER" id="PTHR43252">
    <property type="entry name" value="TRANSCRIPTIONAL REGULATOR YQJI"/>
    <property type="match status" value="1"/>
</dbReference>
<reference evidence="2 3" key="1">
    <citation type="journal article" date="2019" name="Int. J. Syst. Evol. Microbiol.">
        <title>The Global Catalogue of Microorganisms (GCM) 10K type strain sequencing project: providing services to taxonomists for standard genome sequencing and annotation.</title>
        <authorList>
            <consortium name="The Broad Institute Genomics Platform"/>
            <consortium name="The Broad Institute Genome Sequencing Center for Infectious Disease"/>
            <person name="Wu L."/>
            <person name="Ma J."/>
        </authorList>
    </citation>
    <scope>NUCLEOTIDE SEQUENCE [LARGE SCALE GENOMIC DNA]</scope>
    <source>
        <strain evidence="2 3">JCM 15089</strain>
    </source>
</reference>
<proteinExistence type="predicted"/>